<evidence type="ECO:0000313" key="1">
    <source>
        <dbReference type="EMBL" id="OPB42824.1"/>
    </source>
</evidence>
<dbReference type="EMBL" id="LVVK01000011">
    <property type="protein sequence ID" value="OPB42824.1"/>
    <property type="molecule type" value="Genomic_DNA"/>
</dbReference>
<accession>A0A1T3CP13</accession>
<organism evidence="1 2">
    <name type="scientific">Trichoderma guizhouense</name>
    <dbReference type="NCBI Taxonomy" id="1491466"/>
    <lineage>
        <taxon>Eukaryota</taxon>
        <taxon>Fungi</taxon>
        <taxon>Dikarya</taxon>
        <taxon>Ascomycota</taxon>
        <taxon>Pezizomycotina</taxon>
        <taxon>Sordariomycetes</taxon>
        <taxon>Hypocreomycetidae</taxon>
        <taxon>Hypocreales</taxon>
        <taxon>Hypocreaceae</taxon>
        <taxon>Trichoderma</taxon>
    </lineage>
</organism>
<name>A0A1T3CP13_9HYPO</name>
<reference evidence="1 2" key="1">
    <citation type="submission" date="2016-04" db="EMBL/GenBank/DDBJ databases">
        <title>Multiple horizontal gene transfer events from other fungi enriched the ability of the initially mycotrophic fungus Trichoderma (Ascomycota) to feed on dead plant biomass.</title>
        <authorList>
            <person name="Atanasova L."/>
            <person name="Chenthamara K."/>
            <person name="Zhang J."/>
            <person name="Grujic M."/>
            <person name="Henrissat B."/>
            <person name="Kuo A."/>
            <person name="Aertz A."/>
            <person name="Salamov A."/>
            <person name="Lipzen A."/>
            <person name="Labutti K."/>
            <person name="Barry K."/>
            <person name="Miao Y."/>
            <person name="Rahimi M.J."/>
            <person name="Shen Q."/>
            <person name="Grigoriev I.V."/>
            <person name="Kubicek C.P."/>
            <person name="Druzhinina I.S."/>
        </authorList>
    </citation>
    <scope>NUCLEOTIDE SEQUENCE [LARGE SCALE GENOMIC DNA]</scope>
    <source>
        <strain evidence="1 2">NJAU 4742</strain>
    </source>
</reference>
<evidence type="ECO:0000313" key="2">
    <source>
        <dbReference type="Proteomes" id="UP000191004"/>
    </source>
</evidence>
<proteinExistence type="predicted"/>
<dbReference type="AlphaFoldDB" id="A0A1T3CP13"/>
<protein>
    <submittedName>
        <fullName evidence="1">Uncharacterized protein</fullName>
    </submittedName>
</protein>
<sequence>MATSTLQAILDYQLRLAALTRSAPGAPLTAPVTAVNSPSEEHLLAQIHSSVRGLLAQDDTAAAAADAGALPPTETNAVVGFLAPVWRGVVAPAMNAFAGVGRPWLSAR</sequence>
<keyword evidence="2" id="KW-1185">Reference proteome</keyword>
<comment type="caution">
    <text evidence="1">The sequence shown here is derived from an EMBL/GenBank/DDBJ whole genome shotgun (WGS) entry which is preliminary data.</text>
</comment>
<dbReference type="Proteomes" id="UP000191004">
    <property type="component" value="Unassembled WGS sequence"/>
</dbReference>
<gene>
    <name evidence="1" type="ORF">A0O28_0084600</name>
</gene>